<dbReference type="Pfam" id="PF13439">
    <property type="entry name" value="Glyco_transf_4"/>
    <property type="match status" value="1"/>
</dbReference>
<dbReference type="PANTHER" id="PTHR12526">
    <property type="entry name" value="GLYCOSYLTRANSFERASE"/>
    <property type="match status" value="1"/>
</dbReference>
<dbReference type="CDD" id="cd03801">
    <property type="entry name" value="GT4_PimA-like"/>
    <property type="match status" value="1"/>
</dbReference>
<evidence type="ECO:0000259" key="3">
    <source>
        <dbReference type="Pfam" id="PF00534"/>
    </source>
</evidence>
<dbReference type="Gene3D" id="3.40.50.2000">
    <property type="entry name" value="Glycogen Phosphorylase B"/>
    <property type="match status" value="2"/>
</dbReference>
<dbReference type="AlphaFoldDB" id="A0A5Q2RGP8"/>
<dbReference type="Proteomes" id="UP000334019">
    <property type="component" value="Chromosome"/>
</dbReference>
<dbReference type="SUPFAM" id="SSF53756">
    <property type="entry name" value="UDP-Glycosyltransferase/glycogen phosphorylase"/>
    <property type="match status" value="1"/>
</dbReference>
<name>A0A5Q2RGP8_9ACTN</name>
<feature type="domain" description="Glycosyltransferase subfamily 4-like N-terminal" evidence="4">
    <location>
        <begin position="16"/>
        <end position="175"/>
    </location>
</feature>
<sequence length="362" mass="39947">MKVLVSFPGLHRVHRGAEVALEAIGDGLARRDHDVVVHGSGPIRHDRAYRYRRTPVIDRERLSGLPSLPLLREPSSYESLGFNLAALARLRTGRFDATITGGFPWDNLFLRRPARGGRPPHVFVTENGDWPALLDEGDARLFSCDALVCTNPLYLERNRERWNCELIPNGVDVDRFSPGDPDRDRLGLPRDRPLVLIVSALIPSKRVEDGIRAVAALDDAALVVAGVGPLEAEVERLGAELLGPDRFQRRSFAHDDMPALYRSADLLLHLTHVESFGNVYVEAMATGLPVVAHRSVVTEWILPELDGLVDTDDRTALVAALDDHLRAGRDAGAAGRVAAARERFAWSVVAARYEELLERVVG</sequence>
<evidence type="ECO:0000313" key="5">
    <source>
        <dbReference type="EMBL" id="QGG95999.1"/>
    </source>
</evidence>
<dbReference type="KEGG" id="atq:GH723_13325"/>
<keyword evidence="1" id="KW-0328">Glycosyltransferase</keyword>
<evidence type="ECO:0000259" key="4">
    <source>
        <dbReference type="Pfam" id="PF13439"/>
    </source>
</evidence>
<accession>A0A5Q2RGP8</accession>
<dbReference type="EMBL" id="CP045851">
    <property type="protein sequence ID" value="QGG95999.1"/>
    <property type="molecule type" value="Genomic_DNA"/>
</dbReference>
<gene>
    <name evidence="5" type="ORF">GH723_13325</name>
</gene>
<dbReference type="InterPro" id="IPR001296">
    <property type="entry name" value="Glyco_trans_1"/>
</dbReference>
<dbReference type="InterPro" id="IPR028098">
    <property type="entry name" value="Glyco_trans_4-like_N"/>
</dbReference>
<keyword evidence="2 5" id="KW-0808">Transferase</keyword>
<organism evidence="5 6">
    <name type="scientific">Actinomarinicola tropica</name>
    <dbReference type="NCBI Taxonomy" id="2789776"/>
    <lineage>
        <taxon>Bacteria</taxon>
        <taxon>Bacillati</taxon>
        <taxon>Actinomycetota</taxon>
        <taxon>Acidimicrobiia</taxon>
        <taxon>Acidimicrobiales</taxon>
        <taxon>Iamiaceae</taxon>
        <taxon>Actinomarinicola</taxon>
    </lineage>
</organism>
<evidence type="ECO:0000256" key="1">
    <source>
        <dbReference type="ARBA" id="ARBA00022676"/>
    </source>
</evidence>
<proteinExistence type="predicted"/>
<feature type="domain" description="Glycosyl transferase family 1" evidence="3">
    <location>
        <begin position="182"/>
        <end position="324"/>
    </location>
</feature>
<dbReference type="PANTHER" id="PTHR12526:SF510">
    <property type="entry name" value="D-INOSITOL 3-PHOSPHATE GLYCOSYLTRANSFERASE"/>
    <property type="match status" value="1"/>
</dbReference>
<keyword evidence="6" id="KW-1185">Reference proteome</keyword>
<dbReference type="RefSeq" id="WP_153760105.1">
    <property type="nucleotide sequence ID" value="NZ_CP045851.1"/>
</dbReference>
<evidence type="ECO:0000256" key="2">
    <source>
        <dbReference type="ARBA" id="ARBA00022679"/>
    </source>
</evidence>
<protein>
    <submittedName>
        <fullName evidence="5">Glycosyltransferase</fullName>
    </submittedName>
</protein>
<evidence type="ECO:0000313" key="6">
    <source>
        <dbReference type="Proteomes" id="UP000334019"/>
    </source>
</evidence>
<dbReference type="GO" id="GO:0016757">
    <property type="term" value="F:glycosyltransferase activity"/>
    <property type="evidence" value="ECO:0007669"/>
    <property type="project" value="UniProtKB-KW"/>
</dbReference>
<dbReference type="Pfam" id="PF00534">
    <property type="entry name" value="Glycos_transf_1"/>
    <property type="match status" value="1"/>
</dbReference>
<reference evidence="5 6" key="1">
    <citation type="submission" date="2019-11" db="EMBL/GenBank/DDBJ databases">
        <authorList>
            <person name="He Y."/>
        </authorList>
    </citation>
    <scope>NUCLEOTIDE SEQUENCE [LARGE SCALE GENOMIC DNA]</scope>
    <source>
        <strain evidence="5 6">SCSIO 58843</strain>
    </source>
</reference>